<protein>
    <recommendedName>
        <fullName evidence="3">DUF2190 domain-containing protein</fullName>
    </recommendedName>
</protein>
<reference evidence="1 2" key="1">
    <citation type="submission" date="2018-12" db="EMBL/GenBank/DDBJ databases">
        <authorList>
            <consortium name="Pathogen Informatics"/>
        </authorList>
    </citation>
    <scope>NUCLEOTIDE SEQUENCE [LARGE SCALE GENOMIC DNA]</scope>
    <source>
        <strain evidence="1 2">NCTC13652</strain>
    </source>
</reference>
<accession>A0A448P1P8</accession>
<dbReference type="InterPro" id="IPR011231">
    <property type="entry name" value="Phage_VT1-Sakai_H0018"/>
</dbReference>
<dbReference type="EMBL" id="LR134473">
    <property type="protein sequence ID" value="VEI04110.1"/>
    <property type="molecule type" value="Genomic_DNA"/>
</dbReference>
<evidence type="ECO:0008006" key="3">
    <source>
        <dbReference type="Google" id="ProtNLM"/>
    </source>
</evidence>
<evidence type="ECO:0000313" key="2">
    <source>
        <dbReference type="Proteomes" id="UP000277858"/>
    </source>
</evidence>
<dbReference type="Pfam" id="PF09956">
    <property type="entry name" value="Phage_cement_2"/>
    <property type="match status" value="1"/>
</dbReference>
<evidence type="ECO:0000313" key="1">
    <source>
        <dbReference type="EMBL" id="VEI04110.1"/>
    </source>
</evidence>
<dbReference type="STRING" id="1122997.GCA_000425285_01143"/>
<keyword evidence="2" id="KW-1185">Reference proteome</keyword>
<organism evidence="1 2">
    <name type="scientific">Acidipropionibacterium jensenii</name>
    <dbReference type="NCBI Taxonomy" id="1749"/>
    <lineage>
        <taxon>Bacteria</taxon>
        <taxon>Bacillati</taxon>
        <taxon>Actinomycetota</taxon>
        <taxon>Actinomycetes</taxon>
        <taxon>Propionibacteriales</taxon>
        <taxon>Propionibacteriaceae</taxon>
        <taxon>Acidipropionibacterium</taxon>
    </lineage>
</organism>
<name>A0A448P1P8_9ACTN</name>
<dbReference type="AlphaFoldDB" id="A0A448P1P8"/>
<dbReference type="Proteomes" id="UP000277858">
    <property type="component" value="Chromosome"/>
</dbReference>
<proteinExistence type="predicted"/>
<gene>
    <name evidence="1" type="ORF">NCTC13652_02333</name>
</gene>
<sequence length="118" mass="11589">MSNYLPKIDTHSVLTRSASADVVGGQLVDVSGSKTVAPAAADSAAVLGVALSDAKTGQAVSVSLGGVQRPVAEGDITAGVKVFSAVAGKVSAKGSNNPIGIALESVKSGAQVEIQMAR</sequence>
<dbReference type="RefSeq" id="WP_084149301.1">
    <property type="nucleotide sequence ID" value="NZ_LR134473.1"/>
</dbReference>